<sequence>MKAIYKDREVAEVWEISRTSERPDWVIEGFKKNYLVWVDNKLRILLTGLNPSTKEMLKLGSMGSAGGGGFLGYAMYSIGYEGDIIDFTHRRLISKKRFLKEYTLIS</sequence>
<evidence type="ECO:0000313" key="1">
    <source>
        <dbReference type="EMBL" id="EOW83793.1"/>
    </source>
</evidence>
<gene>
    <name evidence="1" type="ORF">I568_01595</name>
</gene>
<dbReference type="RefSeq" id="WP_016184465.1">
    <property type="nucleotide sequence ID" value="NZ_JXKI01000008.1"/>
</dbReference>
<dbReference type="eggNOG" id="ENOG5032BA0">
    <property type="taxonomic scope" value="Bacteria"/>
</dbReference>
<name>S1NDS4_9ENTE</name>
<proteinExistence type="predicted"/>
<dbReference type="OrthoDB" id="2146302at2"/>
<keyword evidence="2" id="KW-1185">Reference proteome</keyword>
<protein>
    <recommendedName>
        <fullName evidence="3">Role in replication</fullName>
    </recommendedName>
</protein>
<comment type="caution">
    <text evidence="1">The sequence shown here is derived from an EMBL/GenBank/DDBJ whole genome shotgun (WGS) entry which is preliminary data.</text>
</comment>
<dbReference type="AlphaFoldDB" id="S1NDS4"/>
<dbReference type="STRING" id="1121865.OMW_02384"/>
<dbReference type="EMBL" id="ASWJ01000007">
    <property type="protein sequence ID" value="EOW83793.1"/>
    <property type="molecule type" value="Genomic_DNA"/>
</dbReference>
<evidence type="ECO:0008006" key="3">
    <source>
        <dbReference type="Google" id="ProtNLM"/>
    </source>
</evidence>
<evidence type="ECO:0000313" key="2">
    <source>
        <dbReference type="Proteomes" id="UP000014113"/>
    </source>
</evidence>
<accession>S1NDS4</accession>
<dbReference type="PATRIC" id="fig|1121865.3.peg.2321"/>
<dbReference type="Proteomes" id="UP000014113">
    <property type="component" value="Unassembled WGS sequence"/>
</dbReference>
<reference evidence="1 2" key="1">
    <citation type="submission" date="2013-03" db="EMBL/GenBank/DDBJ databases">
        <title>The Genome Sequence of Enterococcus columbae ATCC_51263 (PacBio/Illumina hybrid assembly).</title>
        <authorList>
            <consortium name="The Broad Institute Genomics Platform"/>
            <consortium name="The Broad Institute Genome Sequencing Center for Infectious Disease"/>
            <person name="Earl A."/>
            <person name="Russ C."/>
            <person name="Gilmore M."/>
            <person name="Surin D."/>
            <person name="Walker B."/>
            <person name="Young S."/>
            <person name="Zeng Q."/>
            <person name="Gargeya S."/>
            <person name="Fitzgerald M."/>
            <person name="Haas B."/>
            <person name="Abouelleil A."/>
            <person name="Allen A.W."/>
            <person name="Alvarado L."/>
            <person name="Arachchi H.M."/>
            <person name="Berlin A.M."/>
            <person name="Chapman S.B."/>
            <person name="Gainer-Dewar J."/>
            <person name="Goldberg J."/>
            <person name="Griggs A."/>
            <person name="Gujja S."/>
            <person name="Hansen M."/>
            <person name="Howarth C."/>
            <person name="Imamovic A."/>
            <person name="Ireland A."/>
            <person name="Larimer J."/>
            <person name="McCowan C."/>
            <person name="Murphy C."/>
            <person name="Pearson M."/>
            <person name="Poon T.W."/>
            <person name="Priest M."/>
            <person name="Roberts A."/>
            <person name="Saif S."/>
            <person name="Shea T."/>
            <person name="Sisk P."/>
            <person name="Sykes S."/>
            <person name="Wortman J."/>
            <person name="Nusbaum C."/>
            <person name="Birren B."/>
        </authorList>
    </citation>
    <scope>NUCLEOTIDE SEQUENCE [LARGE SCALE GENOMIC DNA]</scope>
    <source>
        <strain evidence="1 2">ATCC 51263</strain>
    </source>
</reference>
<organism evidence="1 2">
    <name type="scientific">Enterococcus columbae DSM 7374 = ATCC 51263</name>
    <dbReference type="NCBI Taxonomy" id="1121865"/>
    <lineage>
        <taxon>Bacteria</taxon>
        <taxon>Bacillati</taxon>
        <taxon>Bacillota</taxon>
        <taxon>Bacilli</taxon>
        <taxon>Lactobacillales</taxon>
        <taxon>Enterococcaceae</taxon>
        <taxon>Enterococcus</taxon>
    </lineage>
</organism>